<evidence type="ECO:0000313" key="1">
    <source>
        <dbReference type="EMBL" id="KAJ8634580.1"/>
    </source>
</evidence>
<dbReference type="EMBL" id="CM056811">
    <property type="protein sequence ID" value="KAJ8634580.1"/>
    <property type="molecule type" value="Genomic_DNA"/>
</dbReference>
<sequence>MQRAVEEVKTKSDKETGERKGKKMGERRKKRGRRKKGPLIFAVEVDFWLRRASTGPKMNAGKVNLHAAHFKGTENEEEKEGVETEKGDEDDEEEVVPTT</sequence>
<evidence type="ECO:0000313" key="2">
    <source>
        <dbReference type="Proteomes" id="UP001234297"/>
    </source>
</evidence>
<keyword evidence="2" id="KW-1185">Reference proteome</keyword>
<protein>
    <submittedName>
        <fullName evidence="1">Uncharacterized protein</fullName>
    </submittedName>
</protein>
<name>A0ACC2LMP6_PERAE</name>
<dbReference type="Proteomes" id="UP001234297">
    <property type="component" value="Chromosome 3"/>
</dbReference>
<gene>
    <name evidence="1" type="ORF">MRB53_008847</name>
</gene>
<accession>A0ACC2LMP6</accession>
<organism evidence="1 2">
    <name type="scientific">Persea americana</name>
    <name type="common">Avocado</name>
    <dbReference type="NCBI Taxonomy" id="3435"/>
    <lineage>
        <taxon>Eukaryota</taxon>
        <taxon>Viridiplantae</taxon>
        <taxon>Streptophyta</taxon>
        <taxon>Embryophyta</taxon>
        <taxon>Tracheophyta</taxon>
        <taxon>Spermatophyta</taxon>
        <taxon>Magnoliopsida</taxon>
        <taxon>Magnoliidae</taxon>
        <taxon>Laurales</taxon>
        <taxon>Lauraceae</taxon>
        <taxon>Persea</taxon>
    </lineage>
</organism>
<proteinExistence type="predicted"/>
<reference evidence="1 2" key="1">
    <citation type="journal article" date="2022" name="Hortic Res">
        <title>A haplotype resolved chromosomal level avocado genome allows analysis of novel avocado genes.</title>
        <authorList>
            <person name="Nath O."/>
            <person name="Fletcher S.J."/>
            <person name="Hayward A."/>
            <person name="Shaw L.M."/>
            <person name="Masouleh A.K."/>
            <person name="Furtado A."/>
            <person name="Henry R.J."/>
            <person name="Mitter N."/>
        </authorList>
    </citation>
    <scope>NUCLEOTIDE SEQUENCE [LARGE SCALE GENOMIC DNA]</scope>
    <source>
        <strain evidence="2">cv. Hass</strain>
    </source>
</reference>
<comment type="caution">
    <text evidence="1">The sequence shown here is derived from an EMBL/GenBank/DDBJ whole genome shotgun (WGS) entry which is preliminary data.</text>
</comment>